<protein>
    <recommendedName>
        <fullName evidence="4">Alcohol acetyltransferase</fullName>
    </recommendedName>
</protein>
<dbReference type="InterPro" id="IPR052058">
    <property type="entry name" value="Alcohol_O-acetyltransferase"/>
</dbReference>
<dbReference type="EMBL" id="KN838552">
    <property type="protein sequence ID" value="KIK06487.1"/>
    <property type="molecule type" value="Genomic_DNA"/>
</dbReference>
<evidence type="ECO:0000256" key="1">
    <source>
        <dbReference type="SAM" id="MobiDB-lite"/>
    </source>
</evidence>
<gene>
    <name evidence="2" type="ORF">K443DRAFT_261774</name>
</gene>
<dbReference type="Proteomes" id="UP000054477">
    <property type="component" value="Unassembled WGS sequence"/>
</dbReference>
<dbReference type="PANTHER" id="PTHR28037">
    <property type="entry name" value="ALCOHOL O-ACETYLTRANSFERASE 1-RELATED"/>
    <property type="match status" value="1"/>
</dbReference>
<sequence length="547" mass="61234">MESLADTSSPVQTCGMPTYSRVLSDNELSYFLPSRARGANDMFIQVTFHAPALLVTHHRLSLAWAILRLRHPLLASQIHMTPGNYDDARFVYSPPLSPRQAVLQAQDTFDVFTDKPVDVLIEDYLNGPRFLSTNRLSYIHLATCVDDTSLVREYNLLLYIAHAVCDGFSAHGICNSLFTLLGGSRARELAVNSNEELASLLQHEWQKRWSSARTDVDVIPRCAEQRIRLPSNKFLAVASKLEFTARQSRFIGGHTFPKVPSDTHRSVIANVSFDATKTAAILAKCRSELVTVSNALFVICNFAWIRTMRALGLTDNPETLPMMMYTALSLRPFCAPRPPQESFLFLAVSYLNVILPSFMPSTISEAEIFWHRARLIRRQCAKYIQSPLLPLRVQHMSKERGIRAKTLAKEDDSILQQSSTSTSSRVGSPISRAPQHVSSFAKPALAAPRKPPSVALIGLSQLNNLDDVYIVADYPDFDLSYVGGHTRKQPRGMLLFTQTFRGKLWLIFGWDASAFQQGVVDAFWDRVCSGVEEFMLDGAMQKVACKL</sequence>
<evidence type="ECO:0000313" key="2">
    <source>
        <dbReference type="EMBL" id="KIK06487.1"/>
    </source>
</evidence>
<dbReference type="SUPFAM" id="SSF52777">
    <property type="entry name" value="CoA-dependent acyltransferases"/>
    <property type="match status" value="1"/>
</dbReference>
<evidence type="ECO:0000313" key="3">
    <source>
        <dbReference type="Proteomes" id="UP000054477"/>
    </source>
</evidence>
<dbReference type="Gene3D" id="3.30.559.10">
    <property type="entry name" value="Chloramphenicol acetyltransferase-like domain"/>
    <property type="match status" value="1"/>
</dbReference>
<proteinExistence type="predicted"/>
<dbReference type="AlphaFoldDB" id="A0A0C9Y8I6"/>
<evidence type="ECO:0008006" key="4">
    <source>
        <dbReference type="Google" id="ProtNLM"/>
    </source>
</evidence>
<dbReference type="HOGENOM" id="CLU_016660_0_0_1"/>
<dbReference type="InterPro" id="IPR023213">
    <property type="entry name" value="CAT-like_dom_sf"/>
</dbReference>
<reference evidence="3" key="2">
    <citation type="submission" date="2015-01" db="EMBL/GenBank/DDBJ databases">
        <title>Evolutionary Origins and Diversification of the Mycorrhizal Mutualists.</title>
        <authorList>
            <consortium name="DOE Joint Genome Institute"/>
            <consortium name="Mycorrhizal Genomics Consortium"/>
            <person name="Kohler A."/>
            <person name="Kuo A."/>
            <person name="Nagy L.G."/>
            <person name="Floudas D."/>
            <person name="Copeland A."/>
            <person name="Barry K.W."/>
            <person name="Cichocki N."/>
            <person name="Veneault-Fourrey C."/>
            <person name="LaButti K."/>
            <person name="Lindquist E.A."/>
            <person name="Lipzen A."/>
            <person name="Lundell T."/>
            <person name="Morin E."/>
            <person name="Murat C."/>
            <person name="Riley R."/>
            <person name="Ohm R."/>
            <person name="Sun H."/>
            <person name="Tunlid A."/>
            <person name="Henrissat B."/>
            <person name="Grigoriev I.V."/>
            <person name="Hibbett D.S."/>
            <person name="Martin F."/>
        </authorList>
    </citation>
    <scope>NUCLEOTIDE SEQUENCE [LARGE SCALE GENOMIC DNA]</scope>
    <source>
        <strain evidence="3">LaAM-08-1</strain>
    </source>
</reference>
<feature type="region of interest" description="Disordered" evidence="1">
    <location>
        <begin position="410"/>
        <end position="430"/>
    </location>
</feature>
<keyword evidence="3" id="KW-1185">Reference proteome</keyword>
<dbReference type="PANTHER" id="PTHR28037:SF1">
    <property type="entry name" value="ALCOHOL O-ACETYLTRANSFERASE 1-RELATED"/>
    <property type="match status" value="1"/>
</dbReference>
<reference evidence="2 3" key="1">
    <citation type="submission" date="2014-04" db="EMBL/GenBank/DDBJ databases">
        <authorList>
            <consortium name="DOE Joint Genome Institute"/>
            <person name="Kuo A."/>
            <person name="Kohler A."/>
            <person name="Nagy L.G."/>
            <person name="Floudas D."/>
            <person name="Copeland A."/>
            <person name="Barry K.W."/>
            <person name="Cichocki N."/>
            <person name="Veneault-Fourrey C."/>
            <person name="LaButti K."/>
            <person name="Lindquist E.A."/>
            <person name="Lipzen A."/>
            <person name="Lundell T."/>
            <person name="Morin E."/>
            <person name="Murat C."/>
            <person name="Sun H."/>
            <person name="Tunlid A."/>
            <person name="Henrissat B."/>
            <person name="Grigoriev I.V."/>
            <person name="Hibbett D.S."/>
            <person name="Martin F."/>
            <person name="Nordberg H.P."/>
            <person name="Cantor M.N."/>
            <person name="Hua S.X."/>
        </authorList>
    </citation>
    <scope>NUCLEOTIDE SEQUENCE [LARGE SCALE GENOMIC DNA]</scope>
    <source>
        <strain evidence="2 3">LaAM-08-1</strain>
    </source>
</reference>
<accession>A0A0C9Y8I6</accession>
<dbReference type="STRING" id="1095629.A0A0C9Y8I6"/>
<organism evidence="2 3">
    <name type="scientific">Laccaria amethystina LaAM-08-1</name>
    <dbReference type="NCBI Taxonomy" id="1095629"/>
    <lineage>
        <taxon>Eukaryota</taxon>
        <taxon>Fungi</taxon>
        <taxon>Dikarya</taxon>
        <taxon>Basidiomycota</taxon>
        <taxon>Agaricomycotina</taxon>
        <taxon>Agaricomycetes</taxon>
        <taxon>Agaricomycetidae</taxon>
        <taxon>Agaricales</taxon>
        <taxon>Agaricineae</taxon>
        <taxon>Hydnangiaceae</taxon>
        <taxon>Laccaria</taxon>
    </lineage>
</organism>
<feature type="compositionally biased region" description="Low complexity" evidence="1">
    <location>
        <begin position="414"/>
        <end position="430"/>
    </location>
</feature>
<dbReference type="OrthoDB" id="2965451at2759"/>
<name>A0A0C9Y8I6_9AGAR</name>